<evidence type="ECO:0000256" key="5">
    <source>
        <dbReference type="ARBA" id="ARBA00022989"/>
    </source>
</evidence>
<sequence length="668" mass="74330">MAIMKMKRAVILAKKRDRKSILELLQRMELMEVAPGGEEDEVFRREDTSETVLLLRQKAQTAQRALSVLELWAPEKSGMLDSFAGREVLTEEEYRRRAVHCEEALAHCEEILGLEKRHAELAAELPKLEQQLIALQPWLLYDLPLSYVGTEKTAVFTGTLPHEVHLEELTEKLSAALPDTAFDANIVSAAKEQTCIFVVCGKKDGDQVFTALRKLGFARPPASDVNPAAQSAAVTEEKSRLQREKEDTEQALREKAEHREAIRFAADCYTLRAEKYQLLSTLSQSRRTFLVSGYLPEQKEAALQAALSPYDAVLEFEEPEDAKETPVLLKNNLFAEPCESIVEGYAIPAADSFDPSFIVALFYYILYGIMLSDAAYGIIMATATGLLLRKYPNMEKGLKRNIRLFFYCGIATTVAGFLFGSFFGDAVNVIATTFFHRPDLRLGALWMEPINAPMKMLVVCFAIAIIHLFVGLGCKLWICIRKKDYAGAVFDVVFWYLLVGGLIVLLMTQQMAADMFGIAPWNAVMAEPAKWCAIVGAVGIVLTGGRESKNIGARLGSGLYSLYGVSGYLSDILSYSRLMALGLATGVIAQVFNKMGSMLGGNLFGMIVFVLVFFIGHTMNILINALGAYVHTNRLTYVEFFGKFYEGGGRRFAPFAVNTKYFKFKEDL</sequence>
<evidence type="ECO:0000313" key="11">
    <source>
        <dbReference type="Proteomes" id="UP001241537"/>
    </source>
</evidence>
<comment type="subcellular location">
    <subcellularLocation>
        <location evidence="1">Membrane</location>
        <topology evidence="1">Multi-pass membrane protein</topology>
    </subcellularLocation>
</comment>
<feature type="compositionally biased region" description="Basic and acidic residues" evidence="8">
    <location>
        <begin position="235"/>
        <end position="254"/>
    </location>
</feature>
<feature type="transmembrane region" description="Helical" evidence="9">
    <location>
        <begin position="575"/>
        <end position="592"/>
    </location>
</feature>
<evidence type="ECO:0000256" key="2">
    <source>
        <dbReference type="ARBA" id="ARBA00009904"/>
    </source>
</evidence>
<evidence type="ECO:0000313" key="10">
    <source>
        <dbReference type="EMBL" id="MDQ0152159.1"/>
    </source>
</evidence>
<evidence type="ECO:0000256" key="8">
    <source>
        <dbReference type="SAM" id="MobiDB-lite"/>
    </source>
</evidence>
<dbReference type="PANTHER" id="PTHR11629">
    <property type="entry name" value="VACUOLAR PROTON ATPASES"/>
    <property type="match status" value="1"/>
</dbReference>
<comment type="similarity">
    <text evidence="2">Belongs to the V-ATPase 116 kDa subunit family.</text>
</comment>
<feature type="transmembrane region" description="Helical" evidence="9">
    <location>
        <begin position="604"/>
        <end position="630"/>
    </location>
</feature>
<accession>A0AAE3V9C2</accession>
<keyword evidence="6" id="KW-0406">Ion transport</keyword>
<dbReference type="EMBL" id="JAUSTO010000004">
    <property type="protein sequence ID" value="MDQ0152159.1"/>
    <property type="molecule type" value="Genomic_DNA"/>
</dbReference>
<reference evidence="10" key="1">
    <citation type="submission" date="2023-07" db="EMBL/GenBank/DDBJ databases">
        <title>Genomic Encyclopedia of Type Strains, Phase IV (KMG-IV): sequencing the most valuable type-strain genomes for metagenomic binning, comparative biology and taxonomic classification.</title>
        <authorList>
            <person name="Goeker M."/>
        </authorList>
    </citation>
    <scope>NUCLEOTIDE SEQUENCE</scope>
    <source>
        <strain evidence="10">DSM 19659</strain>
    </source>
</reference>
<keyword evidence="7 9" id="KW-0472">Membrane</keyword>
<dbReference type="Proteomes" id="UP001241537">
    <property type="component" value="Unassembled WGS sequence"/>
</dbReference>
<name>A0AAE3V9C2_9FIRM</name>
<keyword evidence="5 9" id="KW-1133">Transmembrane helix</keyword>
<keyword evidence="11" id="KW-1185">Reference proteome</keyword>
<comment type="caution">
    <text evidence="10">The sequence shown here is derived from an EMBL/GenBank/DDBJ whole genome shotgun (WGS) entry which is preliminary data.</text>
</comment>
<dbReference type="GO" id="GO:0046961">
    <property type="term" value="F:proton-transporting ATPase activity, rotational mechanism"/>
    <property type="evidence" value="ECO:0007669"/>
    <property type="project" value="InterPro"/>
</dbReference>
<feature type="transmembrane region" description="Helical" evidence="9">
    <location>
        <begin position="456"/>
        <end position="478"/>
    </location>
</feature>
<protein>
    <submittedName>
        <fullName evidence="10">V/A-type H+-transporting ATPase subunit I</fullName>
    </submittedName>
</protein>
<feature type="transmembrane region" description="Helical" evidence="9">
    <location>
        <begin position="528"/>
        <end position="544"/>
    </location>
</feature>
<keyword evidence="3" id="KW-0813">Transport</keyword>
<evidence type="ECO:0000256" key="3">
    <source>
        <dbReference type="ARBA" id="ARBA00022448"/>
    </source>
</evidence>
<proteinExistence type="inferred from homology"/>
<dbReference type="Pfam" id="PF01496">
    <property type="entry name" value="V_ATPase_I"/>
    <property type="match status" value="2"/>
</dbReference>
<dbReference type="AlphaFoldDB" id="A0AAE3V9C2"/>
<feature type="transmembrane region" description="Helical" evidence="9">
    <location>
        <begin position="361"/>
        <end position="383"/>
    </location>
</feature>
<keyword evidence="4 9" id="KW-0812">Transmembrane</keyword>
<evidence type="ECO:0000256" key="9">
    <source>
        <dbReference type="SAM" id="Phobius"/>
    </source>
</evidence>
<dbReference type="Gene3D" id="3.30.70.2750">
    <property type="match status" value="1"/>
</dbReference>
<dbReference type="InterPro" id="IPR002490">
    <property type="entry name" value="V-ATPase_116kDa_su"/>
</dbReference>
<dbReference type="RefSeq" id="WP_307253545.1">
    <property type="nucleotide sequence ID" value="NZ_JAUSTO010000004.1"/>
</dbReference>
<dbReference type="GO" id="GO:0016471">
    <property type="term" value="C:vacuolar proton-transporting V-type ATPase complex"/>
    <property type="evidence" value="ECO:0007669"/>
    <property type="project" value="TreeGrafter"/>
</dbReference>
<evidence type="ECO:0000256" key="6">
    <source>
        <dbReference type="ARBA" id="ARBA00023065"/>
    </source>
</evidence>
<gene>
    <name evidence="10" type="ORF">J2S20_000844</name>
</gene>
<evidence type="ECO:0000256" key="1">
    <source>
        <dbReference type="ARBA" id="ARBA00004141"/>
    </source>
</evidence>
<feature type="transmembrane region" description="Helical" evidence="9">
    <location>
        <begin position="404"/>
        <end position="436"/>
    </location>
</feature>
<dbReference type="PANTHER" id="PTHR11629:SF63">
    <property type="entry name" value="V-TYPE PROTON ATPASE SUBUNIT A"/>
    <property type="match status" value="1"/>
</dbReference>
<evidence type="ECO:0000256" key="4">
    <source>
        <dbReference type="ARBA" id="ARBA00022692"/>
    </source>
</evidence>
<organism evidence="10 11">
    <name type="scientific">Moryella indoligenes</name>
    <dbReference type="NCBI Taxonomy" id="371674"/>
    <lineage>
        <taxon>Bacteria</taxon>
        <taxon>Bacillati</taxon>
        <taxon>Bacillota</taxon>
        <taxon>Clostridia</taxon>
        <taxon>Lachnospirales</taxon>
        <taxon>Lachnospiraceae</taxon>
        <taxon>Moryella</taxon>
    </lineage>
</organism>
<dbReference type="GO" id="GO:0033179">
    <property type="term" value="C:proton-transporting V-type ATPase, V0 domain"/>
    <property type="evidence" value="ECO:0007669"/>
    <property type="project" value="InterPro"/>
</dbReference>
<dbReference type="Gene3D" id="1.20.1460.20">
    <property type="match status" value="1"/>
</dbReference>
<evidence type="ECO:0000256" key="7">
    <source>
        <dbReference type="ARBA" id="ARBA00023136"/>
    </source>
</evidence>
<feature type="transmembrane region" description="Helical" evidence="9">
    <location>
        <begin position="485"/>
        <end position="508"/>
    </location>
</feature>
<dbReference type="GO" id="GO:0051117">
    <property type="term" value="F:ATPase binding"/>
    <property type="evidence" value="ECO:0007669"/>
    <property type="project" value="TreeGrafter"/>
</dbReference>
<feature type="region of interest" description="Disordered" evidence="8">
    <location>
        <begin position="222"/>
        <end position="254"/>
    </location>
</feature>
<dbReference type="GO" id="GO:0007035">
    <property type="term" value="P:vacuolar acidification"/>
    <property type="evidence" value="ECO:0007669"/>
    <property type="project" value="TreeGrafter"/>
</dbReference>
<dbReference type="Gene3D" id="3.30.70.2170">
    <property type="match status" value="1"/>
</dbReference>